<gene>
    <name evidence="6" type="ORF">FM105_08070</name>
</gene>
<keyword evidence="3" id="KW-0238">DNA-binding</keyword>
<evidence type="ECO:0000256" key="4">
    <source>
        <dbReference type="ARBA" id="ARBA00023163"/>
    </source>
</evidence>
<evidence type="ECO:0000256" key="1">
    <source>
        <dbReference type="ARBA" id="ARBA00009437"/>
    </source>
</evidence>
<keyword evidence="4" id="KW-0804">Transcription</keyword>
<dbReference type="PANTHER" id="PTHR30346:SF17">
    <property type="entry name" value="LYSR FAMILY TRANSCRIPTIONAL REGULATOR"/>
    <property type="match status" value="1"/>
</dbReference>
<dbReference type="RefSeq" id="WP_087007072.1">
    <property type="nucleotide sequence ID" value="NZ_FWFF01000014.1"/>
</dbReference>
<reference evidence="7" key="1">
    <citation type="submission" date="2017-02" db="EMBL/GenBank/DDBJ databases">
        <authorList>
            <person name="Dridi B."/>
        </authorList>
    </citation>
    <scope>NUCLEOTIDE SEQUENCE [LARGE SCALE GENOMIC DNA]</scope>
    <source>
        <strain evidence="7">B Co 03.10</strain>
    </source>
</reference>
<dbReference type="Gene3D" id="3.40.190.10">
    <property type="entry name" value="Periplasmic binding protein-like II"/>
    <property type="match status" value="2"/>
</dbReference>
<dbReference type="SUPFAM" id="SSF53850">
    <property type="entry name" value="Periplasmic binding protein-like II"/>
    <property type="match status" value="1"/>
</dbReference>
<dbReference type="FunFam" id="1.10.10.10:FF:000001">
    <property type="entry name" value="LysR family transcriptional regulator"/>
    <property type="match status" value="1"/>
</dbReference>
<organism evidence="6 7">
    <name type="scientific">Brevibacterium yomogidense</name>
    <dbReference type="NCBI Taxonomy" id="946573"/>
    <lineage>
        <taxon>Bacteria</taxon>
        <taxon>Bacillati</taxon>
        <taxon>Actinomycetota</taxon>
        <taxon>Actinomycetes</taxon>
        <taxon>Micrococcales</taxon>
        <taxon>Brevibacteriaceae</taxon>
        <taxon>Brevibacterium</taxon>
    </lineage>
</organism>
<dbReference type="Gene3D" id="1.10.10.10">
    <property type="entry name" value="Winged helix-like DNA-binding domain superfamily/Winged helix DNA-binding domain"/>
    <property type="match status" value="1"/>
</dbReference>
<name>A0A1X6XFH2_9MICO</name>
<dbReference type="Pfam" id="PF03466">
    <property type="entry name" value="LysR_substrate"/>
    <property type="match status" value="1"/>
</dbReference>
<comment type="similarity">
    <text evidence="1">Belongs to the LysR transcriptional regulatory family.</text>
</comment>
<dbReference type="GO" id="GO:0003677">
    <property type="term" value="F:DNA binding"/>
    <property type="evidence" value="ECO:0007669"/>
    <property type="project" value="UniProtKB-KW"/>
</dbReference>
<evidence type="ECO:0000259" key="5">
    <source>
        <dbReference type="PROSITE" id="PS50931"/>
    </source>
</evidence>
<evidence type="ECO:0000313" key="6">
    <source>
        <dbReference type="EMBL" id="SLM97985.1"/>
    </source>
</evidence>
<dbReference type="InterPro" id="IPR036388">
    <property type="entry name" value="WH-like_DNA-bd_sf"/>
</dbReference>
<proteinExistence type="inferred from homology"/>
<dbReference type="PANTHER" id="PTHR30346">
    <property type="entry name" value="TRANSCRIPTIONAL DUAL REGULATOR HCAR-RELATED"/>
    <property type="match status" value="1"/>
</dbReference>
<evidence type="ECO:0000256" key="2">
    <source>
        <dbReference type="ARBA" id="ARBA00023015"/>
    </source>
</evidence>
<keyword evidence="2" id="KW-0805">Transcription regulation</keyword>
<evidence type="ECO:0000256" key="3">
    <source>
        <dbReference type="ARBA" id="ARBA00023125"/>
    </source>
</evidence>
<dbReference type="InterPro" id="IPR000847">
    <property type="entry name" value="LysR_HTH_N"/>
</dbReference>
<dbReference type="InterPro" id="IPR005119">
    <property type="entry name" value="LysR_subst-bd"/>
</dbReference>
<feature type="domain" description="HTH lysR-type" evidence="5">
    <location>
        <begin position="4"/>
        <end position="60"/>
    </location>
</feature>
<dbReference type="Proteomes" id="UP000196581">
    <property type="component" value="Unassembled WGS sequence"/>
</dbReference>
<dbReference type="PROSITE" id="PS50931">
    <property type="entry name" value="HTH_LYSR"/>
    <property type="match status" value="1"/>
</dbReference>
<dbReference type="AlphaFoldDB" id="A0A1X6XFH2"/>
<evidence type="ECO:0000313" key="7">
    <source>
        <dbReference type="Proteomes" id="UP000196581"/>
    </source>
</evidence>
<sequence length="308" mass="32643">MKDVDLRRLRYFTVLAETLHFGRAAVLLHISQPGLSAEIRRLEKQLGVSLFSRTPRTALTHEGETLLPEAEAVLTSADRFASASAVLASGQAGVVTIGSTATVLEQGLLDAIAGLAEELPDLRVIVEELSSAESFTALREGRVDFACGNAPADGPDVTSTRLTAAPFALVVPTQPTAALRPVGSTAGTASSPQRLADCAGLPFAVFRRSASPRLHDTVRALCGEVGFTPALTYRTRTWRSALDAVAAGLCVSLAPLSVARAREGDDPRVRIAQVVDSDLRVESWISTRTGATSQLSDRIEQAVVDAFR</sequence>
<dbReference type="EMBL" id="FWFF01000014">
    <property type="protein sequence ID" value="SLM97985.1"/>
    <property type="molecule type" value="Genomic_DNA"/>
</dbReference>
<dbReference type="SUPFAM" id="SSF46785">
    <property type="entry name" value="Winged helix' DNA-binding domain"/>
    <property type="match status" value="1"/>
</dbReference>
<keyword evidence="7" id="KW-1185">Reference proteome</keyword>
<accession>A0A1X6XFH2</accession>
<protein>
    <submittedName>
        <fullName evidence="6">Transcriptional regulator, LysR family</fullName>
    </submittedName>
</protein>
<dbReference type="CDD" id="cd08414">
    <property type="entry name" value="PBP2_LTTR_aromatics_like"/>
    <property type="match status" value="1"/>
</dbReference>
<dbReference type="Pfam" id="PF00126">
    <property type="entry name" value="HTH_1"/>
    <property type="match status" value="1"/>
</dbReference>
<dbReference type="GO" id="GO:0032993">
    <property type="term" value="C:protein-DNA complex"/>
    <property type="evidence" value="ECO:0007669"/>
    <property type="project" value="TreeGrafter"/>
</dbReference>
<dbReference type="PRINTS" id="PR00039">
    <property type="entry name" value="HTHLYSR"/>
</dbReference>
<dbReference type="InterPro" id="IPR036390">
    <property type="entry name" value="WH_DNA-bd_sf"/>
</dbReference>
<dbReference type="GO" id="GO:0003700">
    <property type="term" value="F:DNA-binding transcription factor activity"/>
    <property type="evidence" value="ECO:0007669"/>
    <property type="project" value="InterPro"/>
</dbReference>